<organism evidence="2 3">
    <name type="scientific">Alkalidesulfovibrio alkalitolerans DSM 16529</name>
    <dbReference type="NCBI Taxonomy" id="1121439"/>
    <lineage>
        <taxon>Bacteria</taxon>
        <taxon>Pseudomonadati</taxon>
        <taxon>Thermodesulfobacteriota</taxon>
        <taxon>Desulfovibrionia</taxon>
        <taxon>Desulfovibrionales</taxon>
        <taxon>Desulfovibrionaceae</taxon>
        <taxon>Alkalidesulfovibrio</taxon>
    </lineage>
</organism>
<sequence length="182" mass="19343">MSGIEPWILASSIATTGVGMISGQAQAQAQAQAARQAAEYQRQMAENNALAAEQQADLEKKMAEKRLAAIRQEGAGQSGALRARMARSGVSLLDEDGSAMDVLGQVAADYAGHAEAEKWKSDYAVQNLLHRAETYRHGGLLADMEGAARAGAIRSSSMSSLTQGLLGLTHNTLASGHKYNWW</sequence>
<comment type="caution">
    <text evidence="2">The sequence shown here is derived from an EMBL/GenBank/DDBJ whole genome shotgun (WGS) entry which is preliminary data.</text>
</comment>
<dbReference type="EMBL" id="ATHI01000001">
    <property type="protein sequence ID" value="EPR36253.1"/>
    <property type="molecule type" value="Genomic_DNA"/>
</dbReference>
<dbReference type="STRING" id="1121439.dsat_1781"/>
<dbReference type="InterPro" id="IPR038996">
    <property type="entry name" value="Gp14"/>
</dbReference>
<dbReference type="eggNOG" id="ENOG5032FVY">
    <property type="taxonomic scope" value="Bacteria"/>
</dbReference>
<dbReference type="AlphaFoldDB" id="S7UV90"/>
<dbReference type="Proteomes" id="UP000014975">
    <property type="component" value="Unassembled WGS sequence"/>
</dbReference>
<feature type="coiled-coil region" evidence="1">
    <location>
        <begin position="28"/>
        <end position="73"/>
    </location>
</feature>
<reference evidence="2 3" key="1">
    <citation type="journal article" date="2013" name="Genome Announc.">
        <title>Draft genome sequences for three mercury-methylating, sulfate-reducing bacteria.</title>
        <authorList>
            <person name="Brown S.D."/>
            <person name="Hurt R.A.Jr."/>
            <person name="Gilmour C.C."/>
            <person name="Elias D.A."/>
        </authorList>
    </citation>
    <scope>NUCLEOTIDE SEQUENCE [LARGE SCALE GENOMIC DNA]</scope>
    <source>
        <strain evidence="2 3">DSM 16529</strain>
    </source>
</reference>
<dbReference type="PATRIC" id="fig|1121439.3.peg.166"/>
<dbReference type="Pfam" id="PF24072">
    <property type="entry name" value="T7_gp14"/>
    <property type="match status" value="1"/>
</dbReference>
<evidence type="ECO:0000313" key="2">
    <source>
        <dbReference type="EMBL" id="EPR36253.1"/>
    </source>
</evidence>
<proteinExistence type="predicted"/>
<dbReference type="RefSeq" id="WP_020885667.1">
    <property type="nucleotide sequence ID" value="NZ_ATHI01000001.1"/>
</dbReference>
<accession>S7UV90</accession>
<dbReference type="OrthoDB" id="9907924at2"/>
<keyword evidence="3" id="KW-1185">Reference proteome</keyword>
<protein>
    <submittedName>
        <fullName evidence="2">Uncharacterized protein</fullName>
    </submittedName>
</protein>
<gene>
    <name evidence="2" type="ORF">dsat_1781</name>
</gene>
<evidence type="ECO:0000256" key="1">
    <source>
        <dbReference type="SAM" id="Coils"/>
    </source>
</evidence>
<keyword evidence="1" id="KW-0175">Coiled coil</keyword>
<evidence type="ECO:0000313" key="3">
    <source>
        <dbReference type="Proteomes" id="UP000014975"/>
    </source>
</evidence>
<name>S7UV90_9BACT</name>